<reference evidence="3 4" key="1">
    <citation type="submission" date="2015-11" db="EMBL/GenBank/DDBJ databases">
        <authorList>
            <person name="Zhang Y."/>
            <person name="Guo Z."/>
        </authorList>
    </citation>
    <scope>NUCLEOTIDE SEQUENCE [LARGE SCALE GENOMIC DNA]</scope>
    <source>
        <strain evidence="3 4">YFY001</strain>
    </source>
</reference>
<feature type="chain" id="PRO_5039485150" evidence="1">
    <location>
        <begin position="29"/>
        <end position="313"/>
    </location>
</feature>
<name>A0A1L3MJA3_9MICO</name>
<evidence type="ECO:0000259" key="2">
    <source>
        <dbReference type="Pfam" id="PF04069"/>
    </source>
</evidence>
<feature type="domain" description="ABC-type glycine betaine transport system substrate-binding" evidence="2">
    <location>
        <begin position="52"/>
        <end position="309"/>
    </location>
</feature>
<dbReference type="InterPro" id="IPR007210">
    <property type="entry name" value="ABC_Gly_betaine_transp_sub-bd"/>
</dbReference>
<dbReference type="KEGG" id="jte:ASJ30_13885"/>
<evidence type="ECO:0000256" key="1">
    <source>
        <dbReference type="SAM" id="SignalP"/>
    </source>
</evidence>
<dbReference type="Pfam" id="PF04069">
    <property type="entry name" value="OpuAC"/>
    <property type="match status" value="1"/>
</dbReference>
<dbReference type="GO" id="GO:0022857">
    <property type="term" value="F:transmembrane transporter activity"/>
    <property type="evidence" value="ECO:0007669"/>
    <property type="project" value="InterPro"/>
</dbReference>
<dbReference type="Gene3D" id="3.40.190.120">
    <property type="entry name" value="Osmoprotection protein (prox), domain 2"/>
    <property type="match status" value="1"/>
</dbReference>
<sequence length="313" mass="33041">MTPTIRVPRRARVAALSLTMVGALGLTACGGGGDPLASSSSSGEGGDAGGGVVVGSADFSESILLAHIYAGALQADGVEAATKTGIGSREVYLKALEEGSVDVVPEYTGNLALYYDKEFAETDPDKTYDGLTEVLPDGLAVLDKSEAEDNDSIVVTKETADSQDLKTLEDLTDAAGEMTLGAPSEFKTRAQGIPGLKSTYDIEFQSFRPLKPGQATNGALKNGQIDAANIFSTDPAIVENDFVVLEDTKKLFGSQNVVPLVREDSQEQVAETLDEVSAKLTTEKLQELLKRTDIDKEDPDKVAADFLKEEGLD</sequence>
<keyword evidence="4" id="KW-1185">Reference proteome</keyword>
<dbReference type="Gene3D" id="3.40.190.10">
    <property type="entry name" value="Periplasmic binding protein-like II"/>
    <property type="match status" value="1"/>
</dbReference>
<protein>
    <submittedName>
        <fullName evidence="3">Glycine/betaine ABC transporter substrate-binding protein</fullName>
    </submittedName>
</protein>
<keyword evidence="1" id="KW-0732">Signal</keyword>
<dbReference type="PROSITE" id="PS51257">
    <property type="entry name" value="PROKAR_LIPOPROTEIN"/>
    <property type="match status" value="1"/>
</dbReference>
<feature type="signal peptide" evidence="1">
    <location>
        <begin position="1"/>
        <end position="28"/>
    </location>
</feature>
<organism evidence="3 4">
    <name type="scientific">Janibacter indicus</name>
    <dbReference type="NCBI Taxonomy" id="857417"/>
    <lineage>
        <taxon>Bacteria</taxon>
        <taxon>Bacillati</taxon>
        <taxon>Actinomycetota</taxon>
        <taxon>Actinomycetes</taxon>
        <taxon>Micrococcales</taxon>
        <taxon>Intrasporangiaceae</taxon>
        <taxon>Janibacter</taxon>
    </lineage>
</organism>
<dbReference type="CDD" id="cd13606">
    <property type="entry name" value="PBP2_ProX_like"/>
    <property type="match status" value="1"/>
</dbReference>
<evidence type="ECO:0000313" key="3">
    <source>
        <dbReference type="EMBL" id="APH02485.1"/>
    </source>
</evidence>
<dbReference type="EMBL" id="CP013290">
    <property type="protein sequence ID" value="APH02485.1"/>
    <property type="molecule type" value="Genomic_DNA"/>
</dbReference>
<accession>A0A1L3MJA3</accession>
<dbReference type="AlphaFoldDB" id="A0A1L3MJA3"/>
<dbReference type="SUPFAM" id="SSF53850">
    <property type="entry name" value="Periplasmic binding protein-like II"/>
    <property type="match status" value="1"/>
</dbReference>
<dbReference type="RefSeq" id="WP_072625626.1">
    <property type="nucleotide sequence ID" value="NZ_CP013290.1"/>
</dbReference>
<dbReference type="Proteomes" id="UP000182938">
    <property type="component" value="Chromosome"/>
</dbReference>
<dbReference type="GO" id="GO:0043190">
    <property type="term" value="C:ATP-binding cassette (ABC) transporter complex"/>
    <property type="evidence" value="ECO:0007669"/>
    <property type="project" value="InterPro"/>
</dbReference>
<evidence type="ECO:0000313" key="4">
    <source>
        <dbReference type="Proteomes" id="UP000182938"/>
    </source>
</evidence>
<gene>
    <name evidence="3" type="ORF">ASJ30_13885</name>
</gene>
<proteinExistence type="predicted"/>